<comment type="caution">
    <text evidence="2">The sequence shown here is derived from an EMBL/GenBank/DDBJ whole genome shotgun (WGS) entry which is preliminary data.</text>
</comment>
<sequence>MTTPHAPSADDIRAVSPALARYTSENLTADVWARPGLAVRDRCLVTVAALIARSQTMIQRHCIENALDHGVTPAELSEIVTHLAFYTGWGSAMAAVAPLKAVFEERGVGNAALPPASPALLPLDEAAEARRAAAVEANLGEVAPGVVKYTTELLFNDLWLRPGLVPRDRSLTTISALAATGQVAQITFHLNRAMDNGLSKEEASEVFTHLAFYVGWPAVMSALPVVKEVFAARG</sequence>
<gene>
    <name evidence="2" type="ORF">VI08_03490</name>
</gene>
<protein>
    <submittedName>
        <fullName evidence="2">4-carboxymuconolactone decarboxylase</fullName>
    </submittedName>
</protein>
<name>A0A0F3L0T5_9GAMM</name>
<dbReference type="GO" id="GO:0051920">
    <property type="term" value="F:peroxiredoxin activity"/>
    <property type="evidence" value="ECO:0007669"/>
    <property type="project" value="InterPro"/>
</dbReference>
<dbReference type="PANTHER" id="PTHR33570:SF9">
    <property type="entry name" value="BLL4600 PROTEIN"/>
    <property type="match status" value="1"/>
</dbReference>
<dbReference type="Pfam" id="PF02627">
    <property type="entry name" value="CMD"/>
    <property type="match status" value="2"/>
</dbReference>
<accession>A0A0F3L0T5</accession>
<evidence type="ECO:0000313" key="2">
    <source>
        <dbReference type="EMBL" id="KJV36827.1"/>
    </source>
</evidence>
<dbReference type="Proteomes" id="UP000033651">
    <property type="component" value="Unassembled WGS sequence"/>
</dbReference>
<organism evidence="2 3">
    <name type="scientific">Luteibacter yeojuensis</name>
    <dbReference type="NCBI Taxonomy" id="345309"/>
    <lineage>
        <taxon>Bacteria</taxon>
        <taxon>Pseudomonadati</taxon>
        <taxon>Pseudomonadota</taxon>
        <taxon>Gammaproteobacteria</taxon>
        <taxon>Lysobacterales</taxon>
        <taxon>Rhodanobacteraceae</taxon>
        <taxon>Luteibacter</taxon>
    </lineage>
</organism>
<feature type="domain" description="Carboxymuconolactone decarboxylase-like" evidence="1">
    <location>
        <begin position="17"/>
        <end position="100"/>
    </location>
</feature>
<dbReference type="InterPro" id="IPR052512">
    <property type="entry name" value="4CMD/NDH-1_regulator"/>
</dbReference>
<dbReference type="AlphaFoldDB" id="A0A0F3L0T5"/>
<dbReference type="RefSeq" id="WP_045828132.1">
    <property type="nucleotide sequence ID" value="NZ_JZRB01000004.1"/>
</dbReference>
<dbReference type="PANTHER" id="PTHR33570">
    <property type="entry name" value="4-CARBOXYMUCONOLACTONE DECARBOXYLASE FAMILY PROTEIN"/>
    <property type="match status" value="1"/>
</dbReference>
<dbReference type="InterPro" id="IPR029032">
    <property type="entry name" value="AhpD-like"/>
</dbReference>
<evidence type="ECO:0000259" key="1">
    <source>
        <dbReference type="Pfam" id="PF02627"/>
    </source>
</evidence>
<evidence type="ECO:0000313" key="3">
    <source>
        <dbReference type="Proteomes" id="UP000033651"/>
    </source>
</evidence>
<dbReference type="SUPFAM" id="SSF69118">
    <property type="entry name" value="AhpD-like"/>
    <property type="match status" value="1"/>
</dbReference>
<proteinExistence type="predicted"/>
<dbReference type="PATRIC" id="fig|345309.4.peg.3035"/>
<keyword evidence="3" id="KW-1185">Reference proteome</keyword>
<dbReference type="InterPro" id="IPR003779">
    <property type="entry name" value="CMD-like"/>
</dbReference>
<dbReference type="EMBL" id="JZRB01000004">
    <property type="protein sequence ID" value="KJV36827.1"/>
    <property type="molecule type" value="Genomic_DNA"/>
</dbReference>
<reference evidence="2 3" key="1">
    <citation type="submission" date="2015-03" db="EMBL/GenBank/DDBJ databases">
        <title>Draft genome sequence of Luteibacter yeojuensis strain SU11.</title>
        <authorList>
            <person name="Sulaiman J."/>
            <person name="Priya K."/>
            <person name="Chan K.-G."/>
        </authorList>
    </citation>
    <scope>NUCLEOTIDE SEQUENCE [LARGE SCALE GENOMIC DNA]</scope>
    <source>
        <strain evidence="2 3">SU11</strain>
    </source>
</reference>
<dbReference type="OrthoDB" id="9801400at2"/>
<dbReference type="Gene3D" id="1.20.1290.10">
    <property type="entry name" value="AhpD-like"/>
    <property type="match status" value="1"/>
</dbReference>
<feature type="domain" description="Carboxymuconolactone decarboxylase-like" evidence="1">
    <location>
        <begin position="144"/>
        <end position="228"/>
    </location>
</feature>